<evidence type="ECO:0000256" key="2">
    <source>
        <dbReference type="ARBA" id="ARBA00009622"/>
    </source>
</evidence>
<dbReference type="Gene3D" id="1.25.40.10">
    <property type="entry name" value="Tetratricopeptide repeat domain"/>
    <property type="match status" value="2"/>
</dbReference>
<evidence type="ECO:0000256" key="7">
    <source>
        <dbReference type="ARBA" id="ARBA00023054"/>
    </source>
</evidence>
<dbReference type="Pfam" id="PF00931">
    <property type="entry name" value="NB-ARC"/>
    <property type="match status" value="1"/>
</dbReference>
<dbReference type="Pfam" id="PF13424">
    <property type="entry name" value="TPR_12"/>
    <property type="match status" value="3"/>
</dbReference>
<name>A0A8J7L8X8_9NOST</name>
<keyword evidence="5" id="KW-0677">Repeat</keyword>
<feature type="repeat" description="TPR" evidence="10">
    <location>
        <begin position="653"/>
        <end position="686"/>
    </location>
</feature>
<feature type="domain" description="NB-ARC" evidence="11">
    <location>
        <begin position="73"/>
        <end position="223"/>
    </location>
</feature>
<evidence type="ECO:0000256" key="5">
    <source>
        <dbReference type="ARBA" id="ARBA00022737"/>
    </source>
</evidence>
<evidence type="ECO:0000313" key="13">
    <source>
        <dbReference type="Proteomes" id="UP000632766"/>
    </source>
</evidence>
<keyword evidence="7" id="KW-0175">Coiled coil</keyword>
<organism evidence="12 13">
    <name type="scientific">Amazonocrinis nigriterrae CENA67</name>
    <dbReference type="NCBI Taxonomy" id="2794033"/>
    <lineage>
        <taxon>Bacteria</taxon>
        <taxon>Bacillati</taxon>
        <taxon>Cyanobacteriota</taxon>
        <taxon>Cyanophyceae</taxon>
        <taxon>Nostocales</taxon>
        <taxon>Nostocaceae</taxon>
        <taxon>Amazonocrinis</taxon>
        <taxon>Amazonocrinis nigriterrae</taxon>
    </lineage>
</organism>
<feature type="repeat" description="TPR" evidence="10">
    <location>
        <begin position="695"/>
        <end position="728"/>
    </location>
</feature>
<dbReference type="PANTHER" id="PTHR45783">
    <property type="entry name" value="KINESIN LIGHT CHAIN"/>
    <property type="match status" value="1"/>
</dbReference>
<evidence type="ECO:0000313" key="12">
    <source>
        <dbReference type="EMBL" id="MBH8563828.1"/>
    </source>
</evidence>
<comment type="similarity">
    <text evidence="2">Belongs to the kinesin light chain family.</text>
</comment>
<keyword evidence="13" id="KW-1185">Reference proteome</keyword>
<gene>
    <name evidence="12" type="ORF">I8748_16795</name>
</gene>
<keyword evidence="3" id="KW-0963">Cytoplasm</keyword>
<protein>
    <submittedName>
        <fullName evidence="12">Tetratricopeptide repeat protein</fullName>
    </submittedName>
</protein>
<evidence type="ECO:0000256" key="1">
    <source>
        <dbReference type="ARBA" id="ARBA00004245"/>
    </source>
</evidence>
<evidence type="ECO:0000256" key="9">
    <source>
        <dbReference type="ARBA" id="ARBA00023212"/>
    </source>
</evidence>
<comment type="caution">
    <text evidence="12">The sequence shown here is derived from an EMBL/GenBank/DDBJ whole genome shotgun (WGS) entry which is preliminary data.</text>
</comment>
<keyword evidence="8" id="KW-0505">Motor protein</keyword>
<dbReference type="GO" id="GO:0005871">
    <property type="term" value="C:kinesin complex"/>
    <property type="evidence" value="ECO:0007669"/>
    <property type="project" value="InterPro"/>
</dbReference>
<dbReference type="SUPFAM" id="SSF48452">
    <property type="entry name" value="TPR-like"/>
    <property type="match status" value="3"/>
</dbReference>
<dbReference type="InterPro" id="IPR011990">
    <property type="entry name" value="TPR-like_helical_dom_sf"/>
</dbReference>
<dbReference type="PROSITE" id="PS50005">
    <property type="entry name" value="TPR"/>
    <property type="match status" value="5"/>
</dbReference>
<dbReference type="SUPFAM" id="SSF52540">
    <property type="entry name" value="P-loop containing nucleoside triphosphate hydrolases"/>
    <property type="match status" value="1"/>
</dbReference>
<dbReference type="GO" id="GO:0019894">
    <property type="term" value="F:kinesin binding"/>
    <property type="evidence" value="ECO:0007669"/>
    <property type="project" value="TreeGrafter"/>
</dbReference>
<keyword evidence="6 10" id="KW-0802">TPR repeat</keyword>
<reference evidence="12 13" key="1">
    <citation type="journal article" date="2021" name="Int. J. Syst. Evol. Microbiol.">
        <title>Amazonocrinis nigriterrae gen. nov., sp. nov., Atlanticothrix silvestris gen. nov., sp. nov. and Dendronalium phyllosphericum gen. nov., sp. nov., nostocacean cyanobacteria from Brazilian environments.</title>
        <authorList>
            <person name="Alvarenga D.O."/>
            <person name="Andreote A.P.D."/>
            <person name="Branco L.H.Z."/>
            <person name="Delbaje E."/>
            <person name="Cruz R.B."/>
            <person name="Varani A.M."/>
            <person name="Fiore M.F."/>
        </authorList>
    </citation>
    <scope>NUCLEOTIDE SEQUENCE [LARGE SCALE GENOMIC DNA]</scope>
    <source>
        <strain evidence="12 13">CENA67</strain>
    </source>
</reference>
<accession>A0A8J7L8X8</accession>
<dbReference type="Pfam" id="PF13374">
    <property type="entry name" value="TPR_10"/>
    <property type="match status" value="1"/>
</dbReference>
<proteinExistence type="inferred from homology"/>
<evidence type="ECO:0000259" key="11">
    <source>
        <dbReference type="Pfam" id="PF00931"/>
    </source>
</evidence>
<dbReference type="AlphaFoldDB" id="A0A8J7L8X8"/>
<dbReference type="GO" id="GO:0005737">
    <property type="term" value="C:cytoplasm"/>
    <property type="evidence" value="ECO:0007669"/>
    <property type="project" value="TreeGrafter"/>
</dbReference>
<feature type="repeat" description="TPR" evidence="10">
    <location>
        <begin position="569"/>
        <end position="602"/>
    </location>
</feature>
<dbReference type="InterPro" id="IPR019734">
    <property type="entry name" value="TPR_rpt"/>
</dbReference>
<comment type="subcellular location">
    <subcellularLocation>
        <location evidence="1">Cytoplasm</location>
        <location evidence="1">Cytoskeleton</location>
    </subcellularLocation>
</comment>
<evidence type="ECO:0000256" key="8">
    <source>
        <dbReference type="ARBA" id="ARBA00023175"/>
    </source>
</evidence>
<evidence type="ECO:0000256" key="4">
    <source>
        <dbReference type="ARBA" id="ARBA00022701"/>
    </source>
</evidence>
<dbReference type="Gene3D" id="3.40.50.300">
    <property type="entry name" value="P-loop containing nucleotide triphosphate hydrolases"/>
    <property type="match status" value="1"/>
</dbReference>
<keyword evidence="4" id="KW-0493">Microtubule</keyword>
<feature type="repeat" description="TPR" evidence="10">
    <location>
        <begin position="611"/>
        <end position="644"/>
    </location>
</feature>
<dbReference type="SMART" id="SM00028">
    <property type="entry name" value="TPR"/>
    <property type="match status" value="7"/>
</dbReference>
<evidence type="ECO:0000256" key="6">
    <source>
        <dbReference type="ARBA" id="ARBA00022803"/>
    </source>
</evidence>
<dbReference type="PRINTS" id="PR00381">
    <property type="entry name" value="KINESINLIGHT"/>
</dbReference>
<dbReference type="GO" id="GO:0043531">
    <property type="term" value="F:ADP binding"/>
    <property type="evidence" value="ECO:0007669"/>
    <property type="project" value="InterPro"/>
</dbReference>
<dbReference type="PANTHER" id="PTHR45783:SF3">
    <property type="entry name" value="KINESIN LIGHT CHAIN"/>
    <property type="match status" value="1"/>
</dbReference>
<dbReference type="GO" id="GO:0007018">
    <property type="term" value="P:microtubule-based movement"/>
    <property type="evidence" value="ECO:0007669"/>
    <property type="project" value="TreeGrafter"/>
</dbReference>
<keyword evidence="9" id="KW-0206">Cytoskeleton</keyword>
<dbReference type="InterPro" id="IPR002182">
    <property type="entry name" value="NB-ARC"/>
</dbReference>
<sequence>MAQIASVEPSHYENISLSGVKKFFGQEDELQTLHQVLQQNDSIDTTYIEIASLQTTCYQNIPLSGVVKFVGREKELQTLHQILQQNDRVAIAAIAGMGGVGKTELALQYAITYRETYNGGICWLFVRVGDVGIQIVQFARTHFDVNPPEDLDLLAQVQYCFSRWCDGDVLLVLDDVTDYQQVYIYLPPSSSRFKVLITTRQHLGRIAQLSLDVLQPEVGLELLKSLLKETPERIERELTVANQLAGWLGYLPLALELVGRYLARKQDLTLAEMLRRLQKKRLEQAALAEPEADMTSQRGTLEAFELSWQELADADKQLGCLLSIFAAAPIPWYLVEQCLPEKDEEEIEEIRDDKLLNLHLLQRKAEGIYQLHPLVREFFQYKLTGLEQAEELKRSLCRVMVAVAKEIPQTPTLEEITAVSPAIPHIAEVANRLIEYVSDDDLIWTFIGNASFYNGQGLYDKAAPWFEQCLEVTKKRLGKEHPVVANSLNNLALLYKSQGRYSEAESLNIQALALRRKVLPEEHPVVANSLNNLALLYKSQGRYSEAEPLYIQALALRRKVLPEEHPAVATSLNNLAGLYYSQGRYSEAEPLYIQALALRHKLLGEEHPDVATSLNNLALLYQSQGRYSEAEPLYIQALALRRKLLGEEHPDVATSLNNLAYLYYSQDRYSQAEPLYIQALALRRKLLGEEHPVIAASLNNLAGLYESQGRYSEAETLYLQALEIYEQRLGKNHPQTIAIKENLTSFLENRNLSN</sequence>
<evidence type="ECO:0000256" key="3">
    <source>
        <dbReference type="ARBA" id="ARBA00022490"/>
    </source>
</evidence>
<dbReference type="EMBL" id="JAECZC010000029">
    <property type="protein sequence ID" value="MBH8563828.1"/>
    <property type="molecule type" value="Genomic_DNA"/>
</dbReference>
<feature type="repeat" description="TPR" evidence="10">
    <location>
        <begin position="527"/>
        <end position="560"/>
    </location>
</feature>
<dbReference type="InterPro" id="IPR002151">
    <property type="entry name" value="Kinesin_light"/>
</dbReference>
<dbReference type="Proteomes" id="UP000632766">
    <property type="component" value="Unassembled WGS sequence"/>
</dbReference>
<dbReference type="InterPro" id="IPR027417">
    <property type="entry name" value="P-loop_NTPase"/>
</dbReference>
<dbReference type="GO" id="GO:0005874">
    <property type="term" value="C:microtubule"/>
    <property type="evidence" value="ECO:0007669"/>
    <property type="project" value="UniProtKB-KW"/>
</dbReference>
<evidence type="ECO:0000256" key="10">
    <source>
        <dbReference type="PROSITE-ProRule" id="PRU00339"/>
    </source>
</evidence>